<protein>
    <recommendedName>
        <fullName evidence="3">HTH CENPB-type domain-containing protein</fullName>
    </recommendedName>
</protein>
<evidence type="ECO:0000256" key="2">
    <source>
        <dbReference type="SAM" id="MobiDB-lite"/>
    </source>
</evidence>
<reference evidence="4 5" key="1">
    <citation type="journal article" date="2018" name="Sci. Rep.">
        <title>Comparative genomics provides insights into the lifestyle and reveals functional heterogeneity of dark septate endophytic fungi.</title>
        <authorList>
            <person name="Knapp D.G."/>
            <person name="Nemeth J.B."/>
            <person name="Barry K."/>
            <person name="Hainaut M."/>
            <person name="Henrissat B."/>
            <person name="Johnson J."/>
            <person name="Kuo A."/>
            <person name="Lim J.H.P."/>
            <person name="Lipzen A."/>
            <person name="Nolan M."/>
            <person name="Ohm R.A."/>
            <person name="Tamas L."/>
            <person name="Grigoriev I.V."/>
            <person name="Spatafora J.W."/>
            <person name="Nagy L.G."/>
            <person name="Kovacs G.M."/>
        </authorList>
    </citation>
    <scope>NUCLEOTIDE SEQUENCE [LARGE SCALE GENOMIC DNA]</scope>
    <source>
        <strain evidence="4 5">DSE2036</strain>
    </source>
</reference>
<dbReference type="EMBL" id="KZ806337">
    <property type="protein sequence ID" value="PVH90406.1"/>
    <property type="molecule type" value="Genomic_DNA"/>
</dbReference>
<feature type="non-terminal residue" evidence="4">
    <location>
        <position position="117"/>
    </location>
</feature>
<dbReference type="GO" id="GO:0003677">
    <property type="term" value="F:DNA binding"/>
    <property type="evidence" value="ECO:0007669"/>
    <property type="project" value="UniProtKB-KW"/>
</dbReference>
<evidence type="ECO:0000313" key="4">
    <source>
        <dbReference type="EMBL" id="PVH90406.1"/>
    </source>
</evidence>
<keyword evidence="1" id="KW-0238">DNA-binding</keyword>
<evidence type="ECO:0000259" key="3">
    <source>
        <dbReference type="PROSITE" id="PS51253"/>
    </source>
</evidence>
<dbReference type="OrthoDB" id="4357141at2759"/>
<keyword evidence="5" id="KW-1185">Reference proteome</keyword>
<dbReference type="PROSITE" id="PS51253">
    <property type="entry name" value="HTH_CENPB"/>
    <property type="match status" value="1"/>
</dbReference>
<organism evidence="4 5">
    <name type="scientific">Periconia macrospinosa</name>
    <dbReference type="NCBI Taxonomy" id="97972"/>
    <lineage>
        <taxon>Eukaryota</taxon>
        <taxon>Fungi</taxon>
        <taxon>Dikarya</taxon>
        <taxon>Ascomycota</taxon>
        <taxon>Pezizomycotina</taxon>
        <taxon>Dothideomycetes</taxon>
        <taxon>Pleosporomycetidae</taxon>
        <taxon>Pleosporales</taxon>
        <taxon>Massarineae</taxon>
        <taxon>Periconiaceae</taxon>
        <taxon>Periconia</taxon>
    </lineage>
</organism>
<sequence length="117" mass="13279">MDRASQALAQDLPHHVPKTYAARSDLSGDKAKGQQYLSIEEEAALVSFLLLMADLGTPVQVKFIPSLALILARERGVTEPPNHNWPRALERRHPEVKARRVKAIDRKRHDIHIYTKI</sequence>
<dbReference type="AlphaFoldDB" id="A0A2V1CXE9"/>
<dbReference type="Proteomes" id="UP000244855">
    <property type="component" value="Unassembled WGS sequence"/>
</dbReference>
<accession>A0A2V1CXE9</accession>
<feature type="region of interest" description="Disordered" evidence="2">
    <location>
        <begin position="1"/>
        <end position="29"/>
    </location>
</feature>
<proteinExistence type="predicted"/>
<dbReference type="InterPro" id="IPR006600">
    <property type="entry name" value="HTH_CenpB_DNA-bd_dom"/>
</dbReference>
<name>A0A2V1CXE9_9PLEO</name>
<evidence type="ECO:0000256" key="1">
    <source>
        <dbReference type="ARBA" id="ARBA00023125"/>
    </source>
</evidence>
<gene>
    <name evidence="4" type="ORF">DM02DRAFT_468999</name>
</gene>
<feature type="domain" description="HTH CENPB-type" evidence="3">
    <location>
        <begin position="29"/>
        <end position="99"/>
    </location>
</feature>
<evidence type="ECO:0000313" key="5">
    <source>
        <dbReference type="Proteomes" id="UP000244855"/>
    </source>
</evidence>